<dbReference type="InterPro" id="IPR004111">
    <property type="entry name" value="Repressor_TetR_C"/>
</dbReference>
<dbReference type="GO" id="GO:0045892">
    <property type="term" value="P:negative regulation of DNA-templated transcription"/>
    <property type="evidence" value="ECO:0007669"/>
    <property type="project" value="InterPro"/>
</dbReference>
<sequence>MPLTASTVSFLRWKVLVRPRARITGATLSYAVPKLTIHVIIRCTERGKPSVPPGSSGRGATEVGEDTHVTTDRTDERDGDLAPSGSPQPSPAAPEPEEPERPLGVVAAADAGVASAVQAAEHARAQFTEVVRTPEITRRLALLWDPPAPATRGRKPRLTLDDVVRAGTAVAQEGGLDALSMRRVATELGVGAMSLYTYVPGRTELVDLMIDRAYAELDLPAAGAPWRTALAQYAHELWNLYLRHPWILQTNMWRAPLAPHVLDAQEAGLRTIVDTGLSELQVVDTLGLVDNYVQGLARATVAERTERDATGVGNDEYWTTLGSFWEDWFDVERYPVMTRVYVAGGFDAPQGPFDASLDRLLDAVEMAIDRANSGPAG</sequence>
<keyword evidence="2 4" id="KW-0238">DNA-binding</keyword>
<evidence type="ECO:0000256" key="1">
    <source>
        <dbReference type="ARBA" id="ARBA00023015"/>
    </source>
</evidence>
<feature type="domain" description="HTH tetR-type" evidence="6">
    <location>
        <begin position="157"/>
        <end position="217"/>
    </location>
</feature>
<organism evidence="7 8">
    <name type="scientific">Cellulosimicrobium cellulans</name>
    <name type="common">Arthrobacter luteus</name>
    <dbReference type="NCBI Taxonomy" id="1710"/>
    <lineage>
        <taxon>Bacteria</taxon>
        <taxon>Bacillati</taxon>
        <taxon>Actinomycetota</taxon>
        <taxon>Actinomycetes</taxon>
        <taxon>Micrococcales</taxon>
        <taxon>Promicromonosporaceae</taxon>
        <taxon>Cellulosimicrobium</taxon>
    </lineage>
</organism>
<dbReference type="Gene3D" id="1.10.357.10">
    <property type="entry name" value="Tetracycline Repressor, domain 2"/>
    <property type="match status" value="1"/>
</dbReference>
<dbReference type="Pfam" id="PF02909">
    <property type="entry name" value="TetR_C_1"/>
    <property type="match status" value="1"/>
</dbReference>
<evidence type="ECO:0000256" key="4">
    <source>
        <dbReference type="PROSITE-ProRule" id="PRU00335"/>
    </source>
</evidence>
<dbReference type="SUPFAM" id="SSF46689">
    <property type="entry name" value="Homeodomain-like"/>
    <property type="match status" value="1"/>
</dbReference>
<proteinExistence type="predicted"/>
<dbReference type="SUPFAM" id="SSF48498">
    <property type="entry name" value="Tetracyclin repressor-like, C-terminal domain"/>
    <property type="match status" value="1"/>
</dbReference>
<keyword evidence="3" id="KW-0804">Transcription</keyword>
<feature type="DNA-binding region" description="H-T-H motif" evidence="4">
    <location>
        <begin position="180"/>
        <end position="199"/>
    </location>
</feature>
<protein>
    <recommendedName>
        <fullName evidence="6">HTH tetR-type domain-containing protein</fullName>
    </recommendedName>
</protein>
<reference evidence="7 8" key="1">
    <citation type="submission" date="2017-05" db="EMBL/GenBank/DDBJ databases">
        <authorList>
            <person name="Song R."/>
            <person name="Chenine A.L."/>
            <person name="Ruprecht R.M."/>
        </authorList>
    </citation>
    <scope>NUCLEOTIDE SEQUENCE [LARGE SCALE GENOMIC DNA]</scope>
    <source>
        <strain evidence="7 8">PSBB019</strain>
    </source>
</reference>
<dbReference type="InterPro" id="IPR001647">
    <property type="entry name" value="HTH_TetR"/>
</dbReference>
<evidence type="ECO:0000256" key="2">
    <source>
        <dbReference type="ARBA" id="ARBA00023125"/>
    </source>
</evidence>
<feature type="region of interest" description="Disordered" evidence="5">
    <location>
        <begin position="46"/>
        <end position="100"/>
    </location>
</feature>
<dbReference type="AlphaFoldDB" id="A0A1Y0HUG9"/>
<dbReference type="InterPro" id="IPR009057">
    <property type="entry name" value="Homeodomain-like_sf"/>
</dbReference>
<dbReference type="Proteomes" id="UP000196228">
    <property type="component" value="Chromosome"/>
</dbReference>
<feature type="compositionally biased region" description="Basic and acidic residues" evidence="5">
    <location>
        <begin position="65"/>
        <end position="80"/>
    </location>
</feature>
<keyword evidence="1" id="KW-0805">Transcription regulation</keyword>
<dbReference type="GO" id="GO:0000976">
    <property type="term" value="F:transcription cis-regulatory region binding"/>
    <property type="evidence" value="ECO:0007669"/>
    <property type="project" value="TreeGrafter"/>
</dbReference>
<evidence type="ECO:0000256" key="3">
    <source>
        <dbReference type="ARBA" id="ARBA00023163"/>
    </source>
</evidence>
<name>A0A1Y0HUG9_CELCE</name>
<accession>A0A1Y0HUG9</accession>
<dbReference type="InterPro" id="IPR050109">
    <property type="entry name" value="HTH-type_TetR-like_transc_reg"/>
</dbReference>
<evidence type="ECO:0000256" key="5">
    <source>
        <dbReference type="SAM" id="MobiDB-lite"/>
    </source>
</evidence>
<dbReference type="EMBL" id="CP021383">
    <property type="protein sequence ID" value="ARU51817.1"/>
    <property type="molecule type" value="Genomic_DNA"/>
</dbReference>
<evidence type="ECO:0000313" key="7">
    <source>
        <dbReference type="EMBL" id="ARU51817.1"/>
    </source>
</evidence>
<dbReference type="PROSITE" id="PS50977">
    <property type="entry name" value="HTH_TETR_2"/>
    <property type="match status" value="1"/>
</dbReference>
<dbReference type="PANTHER" id="PTHR30055:SF151">
    <property type="entry name" value="TRANSCRIPTIONAL REGULATORY PROTEIN"/>
    <property type="match status" value="1"/>
</dbReference>
<dbReference type="GO" id="GO:0003700">
    <property type="term" value="F:DNA-binding transcription factor activity"/>
    <property type="evidence" value="ECO:0007669"/>
    <property type="project" value="TreeGrafter"/>
</dbReference>
<dbReference type="Pfam" id="PF00440">
    <property type="entry name" value="TetR_N"/>
    <property type="match status" value="1"/>
</dbReference>
<evidence type="ECO:0000259" key="6">
    <source>
        <dbReference type="PROSITE" id="PS50977"/>
    </source>
</evidence>
<dbReference type="InterPro" id="IPR036271">
    <property type="entry name" value="Tet_transcr_reg_TetR-rel_C_sf"/>
</dbReference>
<evidence type="ECO:0000313" key="8">
    <source>
        <dbReference type="Proteomes" id="UP000196228"/>
    </source>
</evidence>
<gene>
    <name evidence="7" type="ORF">CBR64_10275</name>
</gene>
<dbReference type="Gene3D" id="1.10.10.60">
    <property type="entry name" value="Homeodomain-like"/>
    <property type="match status" value="1"/>
</dbReference>
<dbReference type="PANTHER" id="PTHR30055">
    <property type="entry name" value="HTH-TYPE TRANSCRIPTIONAL REGULATOR RUTR"/>
    <property type="match status" value="1"/>
</dbReference>
<dbReference type="KEGG" id="cceu:CBR64_10275"/>